<dbReference type="GO" id="GO:0006935">
    <property type="term" value="P:chemotaxis"/>
    <property type="evidence" value="ECO:0007669"/>
    <property type="project" value="UniProtKB-KW"/>
</dbReference>
<dbReference type="InterPro" id="IPR000727">
    <property type="entry name" value="T_SNARE_dom"/>
</dbReference>
<protein>
    <submittedName>
        <fullName evidence="8">Methyl-accepting chemotaxis protein</fullName>
    </submittedName>
</protein>
<feature type="transmembrane region" description="Helical" evidence="5">
    <location>
        <begin position="189"/>
        <end position="213"/>
    </location>
</feature>
<gene>
    <name evidence="8" type="ORF">ABWT76_005353</name>
</gene>
<evidence type="ECO:0000259" key="7">
    <source>
        <dbReference type="PROSITE" id="PS50192"/>
    </source>
</evidence>
<keyword evidence="5" id="KW-0472">Membrane</keyword>
<dbReference type="PANTHER" id="PTHR43531:SF11">
    <property type="entry name" value="METHYL-ACCEPTING CHEMOTAXIS PROTEIN 3"/>
    <property type="match status" value="1"/>
</dbReference>
<reference evidence="8" key="1">
    <citation type="submission" date="2024-07" db="EMBL/GenBank/DDBJ databases">
        <authorList>
            <person name="Kim Y.J."/>
            <person name="Jeong J.Y."/>
        </authorList>
    </citation>
    <scope>NUCLEOTIDE SEQUENCE</scope>
    <source>
        <strain evidence="8">GIHE-MW2</strain>
    </source>
</reference>
<feature type="transmembrane region" description="Helical" evidence="5">
    <location>
        <begin position="12"/>
        <end position="31"/>
    </location>
</feature>
<organism evidence="8">
    <name type="scientific">Planktothricoides raciborskii GIHE-MW2</name>
    <dbReference type="NCBI Taxonomy" id="2792601"/>
    <lineage>
        <taxon>Bacteria</taxon>
        <taxon>Bacillati</taxon>
        <taxon>Cyanobacteriota</taxon>
        <taxon>Cyanophyceae</taxon>
        <taxon>Oscillatoriophycideae</taxon>
        <taxon>Oscillatoriales</taxon>
        <taxon>Oscillatoriaceae</taxon>
        <taxon>Planktothricoides</taxon>
    </lineage>
</organism>
<evidence type="ECO:0000256" key="5">
    <source>
        <dbReference type="SAM" id="Phobius"/>
    </source>
</evidence>
<feature type="coiled-coil region" evidence="4">
    <location>
        <begin position="81"/>
        <end position="108"/>
    </location>
</feature>
<dbReference type="PROSITE" id="PS50192">
    <property type="entry name" value="T_SNARE"/>
    <property type="match status" value="1"/>
</dbReference>
<feature type="domain" description="Methyl-accepting transducer" evidence="6">
    <location>
        <begin position="219"/>
        <end position="461"/>
    </location>
</feature>
<evidence type="ECO:0000256" key="4">
    <source>
        <dbReference type="SAM" id="Coils"/>
    </source>
</evidence>
<dbReference type="GO" id="GO:0007165">
    <property type="term" value="P:signal transduction"/>
    <property type="evidence" value="ECO:0007669"/>
    <property type="project" value="UniProtKB-KW"/>
</dbReference>
<evidence type="ECO:0000256" key="2">
    <source>
        <dbReference type="ARBA" id="ARBA00029447"/>
    </source>
</evidence>
<dbReference type="GO" id="GO:0005886">
    <property type="term" value="C:plasma membrane"/>
    <property type="evidence" value="ECO:0007669"/>
    <property type="project" value="TreeGrafter"/>
</dbReference>
<evidence type="ECO:0000313" key="8">
    <source>
        <dbReference type="EMBL" id="XCM36583.1"/>
    </source>
</evidence>
<keyword evidence="5" id="KW-1133">Transmembrane helix</keyword>
<keyword evidence="1" id="KW-0145">Chemotaxis</keyword>
<dbReference type="GO" id="GO:0004888">
    <property type="term" value="F:transmembrane signaling receptor activity"/>
    <property type="evidence" value="ECO:0007669"/>
    <property type="project" value="InterPro"/>
</dbReference>
<dbReference type="SUPFAM" id="SSF58104">
    <property type="entry name" value="Methyl-accepting chemotaxis protein (MCP) signaling domain"/>
    <property type="match status" value="1"/>
</dbReference>
<dbReference type="PROSITE" id="PS50111">
    <property type="entry name" value="CHEMOTAXIS_TRANSDUC_2"/>
    <property type="match status" value="1"/>
</dbReference>
<dbReference type="AlphaFoldDB" id="A0AAU8JCV6"/>
<dbReference type="InterPro" id="IPR004089">
    <property type="entry name" value="MCPsignal_dom"/>
</dbReference>
<dbReference type="PANTHER" id="PTHR43531">
    <property type="entry name" value="PROTEIN ICFG"/>
    <property type="match status" value="1"/>
</dbReference>
<comment type="similarity">
    <text evidence="2">Belongs to the methyl-accepting chemotaxis (MCP) protein family.</text>
</comment>
<name>A0AAU8JCV6_9CYAN</name>
<evidence type="ECO:0000259" key="6">
    <source>
        <dbReference type="PROSITE" id="PS50111"/>
    </source>
</evidence>
<feature type="domain" description="T-SNARE coiled-coil homology" evidence="7">
    <location>
        <begin position="391"/>
        <end position="453"/>
    </location>
</feature>
<keyword evidence="3" id="KW-0807">Transducer</keyword>
<evidence type="ECO:0000256" key="1">
    <source>
        <dbReference type="ARBA" id="ARBA00022500"/>
    </source>
</evidence>
<keyword evidence="5" id="KW-0812">Transmembrane</keyword>
<dbReference type="InterPro" id="IPR004090">
    <property type="entry name" value="Chemotax_Me-accpt_rcpt"/>
</dbReference>
<dbReference type="RefSeq" id="WP_190878683.1">
    <property type="nucleotide sequence ID" value="NZ_CP159837.1"/>
</dbReference>
<keyword evidence="4" id="KW-0175">Coiled coil</keyword>
<dbReference type="EMBL" id="CP159837">
    <property type="protein sequence ID" value="XCM36583.1"/>
    <property type="molecule type" value="Genomic_DNA"/>
</dbReference>
<accession>A0AAU8JCV6</accession>
<dbReference type="InterPro" id="IPR051310">
    <property type="entry name" value="MCP_chemotaxis"/>
</dbReference>
<dbReference type="PRINTS" id="PR00260">
    <property type="entry name" value="CHEMTRNSDUCR"/>
</dbReference>
<proteinExistence type="inferred from homology"/>
<dbReference type="Gene3D" id="1.10.287.950">
    <property type="entry name" value="Methyl-accepting chemotaxis protein"/>
    <property type="match status" value="1"/>
</dbReference>
<dbReference type="Pfam" id="PF00015">
    <property type="entry name" value="MCPsignal"/>
    <property type="match status" value="1"/>
</dbReference>
<sequence length="471" mass="52168">MLNLTQVRFRWLIVIGYSVPILLLLLSTYLIKGSVQRASRAVSELDAYNVIEKQGDEVAFTVEHLRVVIRCYMLDPNAKILQELKQNIELYHNLAAAYQAKIQNSEQQKIFTQYKSQVDAEIVFVETELIPLMNQGKLAESRHKWHQEYYGEIQNELATLMDQFRETGEIKYADIKQEQDTALSRIDPLILQVTAASVIVGIATGFLIISVLIQRLNQEAIAIASSCSQIAETFTEQDRTASEQASSVNETTISIEQLRRSAEKSALQAESAAVGARQILHLASGDREHSEHGNGTVCLQKASEEIADKVQSLSEELNQIYRITNVVTELASQTNMLALNAAVEAVRSGDQGRGFAVLATEIRKLADQSRKASERINQLIENLQKSANSTVTITEKGTQAVENMVTAINDISGNVQEIASNVQEQASAINQIMIAMNTINTGVQQTSSRISQTKIGIEQLDKTAQHLKALV</sequence>
<evidence type="ECO:0000256" key="3">
    <source>
        <dbReference type="PROSITE-ProRule" id="PRU00284"/>
    </source>
</evidence>
<dbReference type="SMART" id="SM00283">
    <property type="entry name" value="MA"/>
    <property type="match status" value="1"/>
</dbReference>